<keyword evidence="2" id="KW-0472">Membrane</keyword>
<evidence type="ECO:0000256" key="1">
    <source>
        <dbReference type="SAM" id="MobiDB-lite"/>
    </source>
</evidence>
<organism evidence="4 5">
    <name type="scientific">Effrenium voratum</name>
    <dbReference type="NCBI Taxonomy" id="2562239"/>
    <lineage>
        <taxon>Eukaryota</taxon>
        <taxon>Sar</taxon>
        <taxon>Alveolata</taxon>
        <taxon>Dinophyceae</taxon>
        <taxon>Suessiales</taxon>
        <taxon>Symbiodiniaceae</taxon>
        <taxon>Effrenium</taxon>
    </lineage>
</organism>
<dbReference type="Proteomes" id="UP001178507">
    <property type="component" value="Unassembled WGS sequence"/>
</dbReference>
<evidence type="ECO:0000313" key="5">
    <source>
        <dbReference type="Proteomes" id="UP001178507"/>
    </source>
</evidence>
<feature type="signal peptide" evidence="3">
    <location>
        <begin position="1"/>
        <end position="18"/>
    </location>
</feature>
<gene>
    <name evidence="4" type="ORF">EVOR1521_LOCUS22396</name>
</gene>
<feature type="transmembrane region" description="Helical" evidence="2">
    <location>
        <begin position="126"/>
        <end position="149"/>
    </location>
</feature>
<reference evidence="4" key="1">
    <citation type="submission" date="2023-08" db="EMBL/GenBank/DDBJ databases">
        <authorList>
            <person name="Chen Y."/>
            <person name="Shah S."/>
            <person name="Dougan E. K."/>
            <person name="Thang M."/>
            <person name="Chan C."/>
        </authorList>
    </citation>
    <scope>NUCLEOTIDE SEQUENCE</scope>
</reference>
<keyword evidence="2" id="KW-0812">Transmembrane</keyword>
<feature type="chain" id="PRO_5041420461" evidence="3">
    <location>
        <begin position="19"/>
        <end position="217"/>
    </location>
</feature>
<keyword evidence="3" id="KW-0732">Signal</keyword>
<keyword evidence="2" id="KW-1133">Transmembrane helix</keyword>
<feature type="compositionally biased region" description="Low complexity" evidence="1">
    <location>
        <begin position="188"/>
        <end position="197"/>
    </location>
</feature>
<keyword evidence="5" id="KW-1185">Reference proteome</keyword>
<feature type="region of interest" description="Disordered" evidence="1">
    <location>
        <begin position="174"/>
        <end position="217"/>
    </location>
</feature>
<feature type="compositionally biased region" description="Basic and acidic residues" evidence="1">
    <location>
        <begin position="176"/>
        <end position="187"/>
    </location>
</feature>
<dbReference type="EMBL" id="CAUJNA010003306">
    <property type="protein sequence ID" value="CAJ1398662.1"/>
    <property type="molecule type" value="Genomic_DNA"/>
</dbReference>
<feature type="region of interest" description="Disordered" evidence="1">
    <location>
        <begin position="40"/>
        <end position="59"/>
    </location>
</feature>
<name>A0AA36N930_9DINO</name>
<dbReference type="AlphaFoldDB" id="A0AA36N930"/>
<evidence type="ECO:0000256" key="3">
    <source>
        <dbReference type="SAM" id="SignalP"/>
    </source>
</evidence>
<evidence type="ECO:0000256" key="2">
    <source>
        <dbReference type="SAM" id="Phobius"/>
    </source>
</evidence>
<sequence>MGHRAALLACLHLQLALSSRVAGHDHSALDFISEVARQKRSDSEMSHGRSSAESQGTLTAHDVAQMRGSDDGCMYENQEKMGCHAGCGCSWFEQCYPKFVIIRDQGATGSNVEKGRTKINVGVCGVAMPVLALASVMLFVVLIGSVVAARMLLAKDPVVDNSLPSNGSLAMLASDSKARASGNKEAEQAAQAPSSEADNASPADGTGAAPDSSQDAS</sequence>
<feature type="compositionally biased region" description="Polar residues" evidence="1">
    <location>
        <begin position="48"/>
        <end position="58"/>
    </location>
</feature>
<protein>
    <submittedName>
        <fullName evidence="4">Uncharacterized protein</fullName>
    </submittedName>
</protein>
<accession>A0AA36N930</accession>
<proteinExistence type="predicted"/>
<comment type="caution">
    <text evidence="4">The sequence shown here is derived from an EMBL/GenBank/DDBJ whole genome shotgun (WGS) entry which is preliminary data.</text>
</comment>
<evidence type="ECO:0000313" key="4">
    <source>
        <dbReference type="EMBL" id="CAJ1398662.1"/>
    </source>
</evidence>